<dbReference type="EMBL" id="UOGE01000093">
    <property type="protein sequence ID" value="VAX24257.1"/>
    <property type="molecule type" value="Genomic_DNA"/>
</dbReference>
<organism evidence="4">
    <name type="scientific">hydrothermal vent metagenome</name>
    <dbReference type="NCBI Taxonomy" id="652676"/>
    <lineage>
        <taxon>unclassified sequences</taxon>
        <taxon>metagenomes</taxon>
        <taxon>ecological metagenomes</taxon>
    </lineage>
</organism>
<evidence type="ECO:0000313" key="4">
    <source>
        <dbReference type="EMBL" id="VAX24257.1"/>
    </source>
</evidence>
<dbReference type="GO" id="GO:0009253">
    <property type="term" value="P:peptidoglycan catabolic process"/>
    <property type="evidence" value="ECO:0007669"/>
    <property type="project" value="InterPro"/>
</dbReference>
<dbReference type="GO" id="GO:0008745">
    <property type="term" value="F:N-acetylmuramoyl-L-alanine amidase activity"/>
    <property type="evidence" value="ECO:0007669"/>
    <property type="project" value="UniProtKB-EC"/>
</dbReference>
<dbReference type="SUPFAM" id="SSF48452">
    <property type="entry name" value="TPR-like"/>
    <property type="match status" value="1"/>
</dbReference>
<dbReference type="GO" id="GO:0030288">
    <property type="term" value="C:outer membrane-bounded periplasmic space"/>
    <property type="evidence" value="ECO:0007669"/>
    <property type="project" value="TreeGrafter"/>
</dbReference>
<dbReference type="Pfam" id="PF01520">
    <property type="entry name" value="Amidase_3"/>
    <property type="match status" value="1"/>
</dbReference>
<dbReference type="FunFam" id="3.40.630.40:FF:000005">
    <property type="entry name" value="N-acetylmuramoyl-L-alanine amidase (AmiA)"/>
    <property type="match status" value="1"/>
</dbReference>
<proteinExistence type="predicted"/>
<dbReference type="InterPro" id="IPR021731">
    <property type="entry name" value="AMIN_dom"/>
</dbReference>
<feature type="compositionally biased region" description="Basic residues" evidence="2">
    <location>
        <begin position="156"/>
        <end position="170"/>
    </location>
</feature>
<evidence type="ECO:0000256" key="1">
    <source>
        <dbReference type="ARBA" id="ARBA00022801"/>
    </source>
</evidence>
<feature type="domain" description="MurNAc-LAA" evidence="3">
    <location>
        <begin position="400"/>
        <end position="555"/>
    </location>
</feature>
<sequence>MYITRVLITALLIVWATPALSAQQSAESLYQNARRHYYALFSSPRKMKARKQWRRVINRFKTVVDKHPKSKRGDDALYTIGLLYKRLYFQLGDERDKQAALKSFEGVVKRYPKSNLVDEAQRHIGDIRYRERDEKKAVKAYRKALVRKKIIKTTVSKRPKSRINTGKKQKARGEKIVRRTTPAKARARRDSGRQTLSKLIGVQRFSRNGYTRLILHLSNPTAYKTAKIKNPDRLFIDMLDTGLGPKIPKTTRYSSGMAKSVRIAMNQSKVARVVIDFSEPNTFQTVSALYNPFRLVIDLGRRKMAAKSRPAVKSKRAPPKQRNVRVPSVNVKRSGRVRTIVIDAGHGGKDPGAIGPTGVKEKNVTLAIAKELKKAIEKKMKARVILTRSRDRFVELDNRTVYANSVNADLFISIHANASRNRRARGIETYFLSPARSKDELATAARENMISLGSRDATKNDLAYIMSDLTNTQKVNDSSILARSVQRSLVKGTRRQYHGVKDKGVKQAVFYVLWRASMPSILVETGFITNRSEERRLKNRAYIKTLANSIATGIAQFSRTYMVAQR</sequence>
<dbReference type="CDD" id="cd02696">
    <property type="entry name" value="MurNAc-LAA"/>
    <property type="match status" value="1"/>
</dbReference>
<dbReference type="SUPFAM" id="SSF53187">
    <property type="entry name" value="Zn-dependent exopeptidases"/>
    <property type="match status" value="1"/>
</dbReference>
<dbReference type="EC" id="3.5.1.28" evidence="4"/>
<keyword evidence="1 4" id="KW-0378">Hydrolase</keyword>
<evidence type="ECO:0000256" key="2">
    <source>
        <dbReference type="SAM" id="MobiDB-lite"/>
    </source>
</evidence>
<dbReference type="InterPro" id="IPR019734">
    <property type="entry name" value="TPR_rpt"/>
</dbReference>
<protein>
    <submittedName>
        <fullName evidence="4">N-acetylmuramoyl-L-alanine amidase</fullName>
        <ecNumber evidence="4">3.5.1.28</ecNumber>
    </submittedName>
</protein>
<feature type="region of interest" description="Disordered" evidence="2">
    <location>
        <begin position="156"/>
        <end position="175"/>
    </location>
</feature>
<dbReference type="Pfam" id="PF13174">
    <property type="entry name" value="TPR_6"/>
    <property type="match status" value="1"/>
</dbReference>
<dbReference type="InterPro" id="IPR050695">
    <property type="entry name" value="N-acetylmuramoyl_amidase_3"/>
</dbReference>
<dbReference type="Gene3D" id="3.40.630.40">
    <property type="entry name" value="Zn-dependent exopeptidases"/>
    <property type="match status" value="1"/>
</dbReference>
<dbReference type="AlphaFoldDB" id="A0A3B1D6B4"/>
<dbReference type="PANTHER" id="PTHR30404">
    <property type="entry name" value="N-ACETYLMURAMOYL-L-ALANINE AMIDASE"/>
    <property type="match status" value="1"/>
</dbReference>
<dbReference type="Pfam" id="PF11741">
    <property type="entry name" value="AMIN"/>
    <property type="match status" value="1"/>
</dbReference>
<name>A0A3B1D6B4_9ZZZZ</name>
<accession>A0A3B1D6B4</accession>
<dbReference type="SMART" id="SM00646">
    <property type="entry name" value="Ami_3"/>
    <property type="match status" value="1"/>
</dbReference>
<dbReference type="PANTHER" id="PTHR30404:SF0">
    <property type="entry name" value="N-ACETYLMURAMOYL-L-ALANINE AMIDASE AMIC"/>
    <property type="match status" value="1"/>
</dbReference>
<dbReference type="InterPro" id="IPR002508">
    <property type="entry name" value="MurNAc-LAA_cat"/>
</dbReference>
<evidence type="ECO:0000259" key="3">
    <source>
        <dbReference type="SMART" id="SM00646"/>
    </source>
</evidence>
<dbReference type="Gene3D" id="1.25.40.10">
    <property type="entry name" value="Tetratricopeptide repeat domain"/>
    <property type="match status" value="1"/>
</dbReference>
<dbReference type="InterPro" id="IPR011990">
    <property type="entry name" value="TPR-like_helical_dom_sf"/>
</dbReference>
<gene>
    <name evidence="4" type="ORF">MNBD_NITROSPINAE02-106</name>
</gene>
<dbReference type="Gene3D" id="2.60.40.3500">
    <property type="match status" value="1"/>
</dbReference>
<reference evidence="4" key="1">
    <citation type="submission" date="2018-06" db="EMBL/GenBank/DDBJ databases">
        <authorList>
            <person name="Zhirakovskaya E."/>
        </authorList>
    </citation>
    <scope>NUCLEOTIDE SEQUENCE</scope>
</reference>